<evidence type="ECO:0000313" key="14">
    <source>
        <dbReference type="EMBL" id="QJE72708.1"/>
    </source>
</evidence>
<comment type="catalytic activity">
    <reaction evidence="12">
        <text>pyruvate + ATP = phosphoenolpyruvate + ADP + H(+)</text>
        <dbReference type="Rhea" id="RHEA:18157"/>
        <dbReference type="ChEBI" id="CHEBI:15361"/>
        <dbReference type="ChEBI" id="CHEBI:15378"/>
        <dbReference type="ChEBI" id="CHEBI:30616"/>
        <dbReference type="ChEBI" id="CHEBI:58702"/>
        <dbReference type="ChEBI" id="CHEBI:456216"/>
        <dbReference type="EC" id="2.7.1.40"/>
    </reaction>
</comment>
<keyword evidence="6" id="KW-0547">Nucleotide-binding</keyword>
<name>A0A858R5N3_9PROT</name>
<dbReference type="PANTHER" id="PTHR11817">
    <property type="entry name" value="PYRUVATE KINASE"/>
    <property type="match status" value="1"/>
</dbReference>
<evidence type="ECO:0000256" key="7">
    <source>
        <dbReference type="ARBA" id="ARBA00022777"/>
    </source>
</evidence>
<protein>
    <recommendedName>
        <fullName evidence="3 12">Pyruvate kinase</fullName>
        <ecNumber evidence="3 12">2.7.1.40</ecNumber>
    </recommendedName>
</protein>
<evidence type="ECO:0000256" key="3">
    <source>
        <dbReference type="ARBA" id="ARBA00012142"/>
    </source>
</evidence>
<keyword evidence="7 12" id="KW-0418">Kinase</keyword>
<dbReference type="GO" id="GO:0000287">
    <property type="term" value="F:magnesium ion binding"/>
    <property type="evidence" value="ECO:0007669"/>
    <property type="project" value="InterPro"/>
</dbReference>
<dbReference type="EMBL" id="CP051775">
    <property type="protein sequence ID" value="QJE72708.1"/>
    <property type="molecule type" value="Genomic_DNA"/>
</dbReference>
<dbReference type="UniPathway" id="UPA00109">
    <property type="reaction ID" value="UER00188"/>
</dbReference>
<dbReference type="GO" id="GO:0005524">
    <property type="term" value="F:ATP binding"/>
    <property type="evidence" value="ECO:0007669"/>
    <property type="project" value="UniProtKB-KW"/>
</dbReference>
<dbReference type="GO" id="GO:0030955">
    <property type="term" value="F:potassium ion binding"/>
    <property type="evidence" value="ECO:0007669"/>
    <property type="project" value="InterPro"/>
</dbReference>
<dbReference type="InterPro" id="IPR001697">
    <property type="entry name" value="Pyr_Knase"/>
</dbReference>
<evidence type="ECO:0000256" key="1">
    <source>
        <dbReference type="ARBA" id="ARBA00004997"/>
    </source>
</evidence>
<dbReference type="Gene3D" id="2.40.33.10">
    <property type="entry name" value="PK beta-barrel domain-like"/>
    <property type="match status" value="1"/>
</dbReference>
<keyword evidence="8" id="KW-0067">ATP-binding</keyword>
<evidence type="ECO:0000256" key="4">
    <source>
        <dbReference type="ARBA" id="ARBA00022679"/>
    </source>
</evidence>
<dbReference type="InterPro" id="IPR015793">
    <property type="entry name" value="Pyrv_Knase_brl"/>
</dbReference>
<comment type="pathway">
    <text evidence="1 12">Carbohydrate degradation; glycolysis; pyruvate from D-glyceraldehyde 3-phosphate: step 5/5.</text>
</comment>
<comment type="similarity">
    <text evidence="2 12">Belongs to the pyruvate kinase family.</text>
</comment>
<dbReference type="InterPro" id="IPR015813">
    <property type="entry name" value="Pyrv/PenolPyrv_kinase-like_dom"/>
</dbReference>
<reference evidence="14" key="1">
    <citation type="submission" date="2020-04" db="EMBL/GenBank/DDBJ databases">
        <title>A desert anoxygenic phototrophic bacterium fixes CO2 using RubisCO under aerobic conditions.</title>
        <authorList>
            <person name="Tang K."/>
        </authorList>
    </citation>
    <scope>NUCLEOTIDE SEQUENCE [LARGE SCALE GENOMIC DNA]</scope>
    <source>
        <strain evidence="14">MIMtkB3</strain>
    </source>
</reference>
<evidence type="ECO:0000256" key="12">
    <source>
        <dbReference type="RuleBase" id="RU000504"/>
    </source>
</evidence>
<dbReference type="Gene3D" id="3.20.20.60">
    <property type="entry name" value="Phosphoenolpyruvate-binding domains"/>
    <property type="match status" value="1"/>
</dbReference>
<keyword evidence="10 12" id="KW-0324">Glycolysis</keyword>
<evidence type="ECO:0000256" key="9">
    <source>
        <dbReference type="ARBA" id="ARBA00022842"/>
    </source>
</evidence>
<dbReference type="SUPFAM" id="SSF50800">
    <property type="entry name" value="PK beta-barrel domain-like"/>
    <property type="match status" value="1"/>
</dbReference>
<evidence type="ECO:0000256" key="10">
    <source>
        <dbReference type="ARBA" id="ARBA00023152"/>
    </source>
</evidence>
<evidence type="ECO:0000256" key="8">
    <source>
        <dbReference type="ARBA" id="ARBA00022840"/>
    </source>
</evidence>
<evidence type="ECO:0000313" key="15">
    <source>
        <dbReference type="Proteomes" id="UP000501891"/>
    </source>
</evidence>
<dbReference type="GO" id="GO:0016301">
    <property type="term" value="F:kinase activity"/>
    <property type="evidence" value="ECO:0007669"/>
    <property type="project" value="UniProtKB-KW"/>
</dbReference>
<keyword evidence="9 12" id="KW-0460">Magnesium</keyword>
<keyword evidence="11" id="KW-0670">Pyruvate</keyword>
<feature type="domain" description="Pyruvate kinase barrel" evidence="13">
    <location>
        <begin position="133"/>
        <end position="454"/>
    </location>
</feature>
<keyword evidence="15" id="KW-1185">Reference proteome</keyword>
<dbReference type="InterPro" id="IPR040442">
    <property type="entry name" value="Pyrv_kinase-like_dom_sf"/>
</dbReference>
<evidence type="ECO:0000256" key="11">
    <source>
        <dbReference type="ARBA" id="ARBA00023317"/>
    </source>
</evidence>
<evidence type="ECO:0000259" key="13">
    <source>
        <dbReference type="Pfam" id="PF00224"/>
    </source>
</evidence>
<dbReference type="EC" id="2.7.1.40" evidence="3 12"/>
<dbReference type="Pfam" id="PF00224">
    <property type="entry name" value="PK"/>
    <property type="match status" value="1"/>
</dbReference>
<proteinExistence type="inferred from homology"/>
<dbReference type="InterPro" id="IPR011037">
    <property type="entry name" value="Pyrv_Knase-like_insert_dom_sf"/>
</dbReference>
<gene>
    <name evidence="14" type="ORF">HHL28_06025</name>
</gene>
<accession>A0A858R5N3</accession>
<keyword evidence="4 12" id="KW-0808">Transferase</keyword>
<dbReference type="PRINTS" id="PR01050">
    <property type="entry name" value="PYRUVTKNASE"/>
</dbReference>
<dbReference type="KEGG" id="acru:HHL28_06025"/>
<sequence length="490" mass="53690">MTDTVRPAADLLRELTELREAVAREGRESYRRWRPGIGRRRFRVSALNLAHYLALRHRDLRELQRELMAHGLSSLGRLEGRVLANLDATLGALRAVNGRPAPHYPRPKAFFRGERLLEADTVELLGPTGGRGVRILVTLPSEAATTPSLLVDLLRQGMDAVRINCAHDDADAWAAMVANLRAAEAVTGRRARILMDLGGPKCRVGTVEGPKEERRLGTGDRFLLVSGSFLSDGEAAIQATCTIPGAVEKLRQGDPVFLDDGKLAGVVDRVLAGGAEVRVTQALPDGVKLKADKGLNFPATDLGLTALTEEDRRDLDFVARTADLIGYSFVQSGNDIRLLQEELATRRPDDWHRIGLVAKIETPVAVRNLPEIIVQAASHQPFGVMIARGDLAVAIGFERLAEMQEEILWICEAAHVPVIWATQVLESLVKKGLPTRGDMTDAAMAARAECVMLNKGPHVVEAVALLDRLLTRMAEHQTKKTPKLRALRSW</sequence>
<keyword evidence="5" id="KW-0479">Metal-binding</keyword>
<dbReference type="GO" id="GO:0004743">
    <property type="term" value="F:pyruvate kinase activity"/>
    <property type="evidence" value="ECO:0007669"/>
    <property type="project" value="UniProtKB-EC"/>
</dbReference>
<organism evidence="14 15">
    <name type="scientific">Aerophototrophica crusticola</name>
    <dbReference type="NCBI Taxonomy" id="1709002"/>
    <lineage>
        <taxon>Bacteria</taxon>
        <taxon>Pseudomonadati</taxon>
        <taxon>Pseudomonadota</taxon>
        <taxon>Alphaproteobacteria</taxon>
        <taxon>Rhodospirillales</taxon>
        <taxon>Rhodospirillaceae</taxon>
        <taxon>Aerophototrophica</taxon>
    </lineage>
</organism>
<dbReference type="InterPro" id="IPR015806">
    <property type="entry name" value="Pyrv_Knase_insert_dom_sf"/>
</dbReference>
<evidence type="ECO:0000256" key="6">
    <source>
        <dbReference type="ARBA" id="ARBA00022741"/>
    </source>
</evidence>
<dbReference type="AlphaFoldDB" id="A0A858R5N3"/>
<evidence type="ECO:0000256" key="2">
    <source>
        <dbReference type="ARBA" id="ARBA00008663"/>
    </source>
</evidence>
<dbReference type="Proteomes" id="UP000501891">
    <property type="component" value="Chromosome"/>
</dbReference>
<dbReference type="SUPFAM" id="SSF51621">
    <property type="entry name" value="Phosphoenolpyruvate/pyruvate domain"/>
    <property type="match status" value="1"/>
</dbReference>
<evidence type="ECO:0000256" key="5">
    <source>
        <dbReference type="ARBA" id="ARBA00022723"/>
    </source>
</evidence>